<comment type="caution">
    <text evidence="2">The sequence shown here is derived from an EMBL/GenBank/DDBJ whole genome shotgun (WGS) entry which is preliminary data.</text>
</comment>
<sequence>MIEHSLIVPRTARYYTLGTPSESIKDLWIVCHGYGQLARFFLRHFSVLDDGSTLVVAPEALSRFYLEKFSGRVGATWMTKEDRLSEIEDQASYLNLLLQEQLHQLPQDVRITVLGFSQGGATVSRWLATQNVPVHRLILWAASFPEDIDFATGKAAFANLPVAMVYGTQDEFITPETLQRKQQLMQELGITPQVYTFEGGHSIDAATLLEVNKQL</sequence>
<evidence type="ECO:0000313" key="2">
    <source>
        <dbReference type="EMBL" id="MCX2738854.1"/>
    </source>
</evidence>
<keyword evidence="3" id="KW-1185">Reference proteome</keyword>
<accession>A0ABT3RAG3</accession>
<dbReference type="SUPFAM" id="SSF53474">
    <property type="entry name" value="alpha/beta-Hydrolases"/>
    <property type="match status" value="1"/>
</dbReference>
<reference evidence="2 3" key="1">
    <citation type="submission" date="2022-11" db="EMBL/GenBank/DDBJ databases">
        <title>The characterization of three novel Bacteroidetes species and genomic analysis of their roles in tidal elemental geochemical cycles.</title>
        <authorList>
            <person name="Ma K.-J."/>
        </authorList>
    </citation>
    <scope>NUCLEOTIDE SEQUENCE [LARGE SCALE GENOMIC DNA]</scope>
    <source>
        <strain evidence="2 3">M82</strain>
    </source>
</reference>
<dbReference type="Pfam" id="PF02230">
    <property type="entry name" value="Abhydrolase_2"/>
    <property type="match status" value="1"/>
</dbReference>
<dbReference type="Gene3D" id="3.40.50.1820">
    <property type="entry name" value="alpha/beta hydrolase"/>
    <property type="match status" value="1"/>
</dbReference>
<dbReference type="InterPro" id="IPR003140">
    <property type="entry name" value="PLipase/COase/thioEstase"/>
</dbReference>
<dbReference type="EMBL" id="JAPFQO010000001">
    <property type="protein sequence ID" value="MCX2738854.1"/>
    <property type="molecule type" value="Genomic_DNA"/>
</dbReference>
<evidence type="ECO:0000313" key="3">
    <source>
        <dbReference type="Proteomes" id="UP001207228"/>
    </source>
</evidence>
<proteinExistence type="predicted"/>
<dbReference type="InterPro" id="IPR029058">
    <property type="entry name" value="AB_hydrolase_fold"/>
</dbReference>
<protein>
    <submittedName>
        <fullName evidence="2">Phospholipase</fullName>
    </submittedName>
</protein>
<name>A0ABT3RAG3_9BACT</name>
<gene>
    <name evidence="2" type="ORF">OO017_02755</name>
</gene>
<organism evidence="2 3">
    <name type="scientific">Pontibacter anaerobius</name>
    <dbReference type="NCBI Taxonomy" id="2993940"/>
    <lineage>
        <taxon>Bacteria</taxon>
        <taxon>Pseudomonadati</taxon>
        <taxon>Bacteroidota</taxon>
        <taxon>Cytophagia</taxon>
        <taxon>Cytophagales</taxon>
        <taxon>Hymenobacteraceae</taxon>
        <taxon>Pontibacter</taxon>
    </lineage>
</organism>
<dbReference type="Proteomes" id="UP001207228">
    <property type="component" value="Unassembled WGS sequence"/>
</dbReference>
<feature type="domain" description="Phospholipase/carboxylesterase/thioesterase" evidence="1">
    <location>
        <begin position="22"/>
        <end position="213"/>
    </location>
</feature>
<dbReference type="RefSeq" id="WP_266050900.1">
    <property type="nucleotide sequence ID" value="NZ_JAPFQO010000001.1"/>
</dbReference>
<evidence type="ECO:0000259" key="1">
    <source>
        <dbReference type="Pfam" id="PF02230"/>
    </source>
</evidence>